<comment type="caution">
    <text evidence="3">The sequence shown here is derived from an EMBL/GenBank/DDBJ whole genome shotgun (WGS) entry which is preliminary data.</text>
</comment>
<keyword evidence="4" id="KW-1185">Reference proteome</keyword>
<evidence type="ECO:0000313" key="3">
    <source>
        <dbReference type="EMBL" id="MCW4628532.1"/>
    </source>
</evidence>
<feature type="transmembrane region" description="Helical" evidence="1">
    <location>
        <begin position="6"/>
        <end position="28"/>
    </location>
</feature>
<sequence length="204" mass="22409">MIDKTITYRLIGAGIMVLSAAIILPLILDGERPAELDVQVQVTTPPAFQPLEIASVQPVERLPVEPFVEEEGAVDDIQLIPVPQPANDVEVPDNVSSTTVAPQTTPKTTPQVKPEVKAPVENVAASAVADRWTLQIATFKSKDNAVRLVEKLKEGNYAAYSLTTNSLYKVYVGPEFKRETAEKMREEIKQKFSLTGFVTKYSVN</sequence>
<dbReference type="SUPFAM" id="SSF110997">
    <property type="entry name" value="Sporulation related repeat"/>
    <property type="match status" value="1"/>
</dbReference>
<organism evidence="3 4">
    <name type="scientific">Marinomonas rhodophyticola</name>
    <dbReference type="NCBI Taxonomy" id="2992803"/>
    <lineage>
        <taxon>Bacteria</taxon>
        <taxon>Pseudomonadati</taxon>
        <taxon>Pseudomonadota</taxon>
        <taxon>Gammaproteobacteria</taxon>
        <taxon>Oceanospirillales</taxon>
        <taxon>Oceanospirillaceae</taxon>
        <taxon>Marinomonas</taxon>
    </lineage>
</organism>
<evidence type="ECO:0000313" key="4">
    <source>
        <dbReference type="Proteomes" id="UP001431181"/>
    </source>
</evidence>
<dbReference type="Proteomes" id="UP001431181">
    <property type="component" value="Unassembled WGS sequence"/>
</dbReference>
<gene>
    <name evidence="3" type="ORF">ONZ52_05705</name>
</gene>
<dbReference type="PANTHER" id="PTHR38687">
    <property type="entry name" value="CELL DIVISION PROTEIN DEDD-RELATED"/>
    <property type="match status" value="1"/>
</dbReference>
<protein>
    <submittedName>
        <fullName evidence="3">SPOR domain-containing protein</fullName>
    </submittedName>
</protein>
<keyword evidence="1" id="KW-1133">Transmembrane helix</keyword>
<evidence type="ECO:0000256" key="1">
    <source>
        <dbReference type="SAM" id="Phobius"/>
    </source>
</evidence>
<dbReference type="RefSeq" id="WP_265217743.1">
    <property type="nucleotide sequence ID" value="NZ_JAPEUL010000004.1"/>
</dbReference>
<keyword evidence="1" id="KW-0812">Transmembrane</keyword>
<dbReference type="PANTHER" id="PTHR38687:SF1">
    <property type="entry name" value="CELL DIVISION PROTEIN DEDD"/>
    <property type="match status" value="1"/>
</dbReference>
<dbReference type="EMBL" id="JAPEUL010000004">
    <property type="protein sequence ID" value="MCW4628532.1"/>
    <property type="molecule type" value="Genomic_DNA"/>
</dbReference>
<keyword evidence="1" id="KW-0472">Membrane</keyword>
<dbReference type="Pfam" id="PF05036">
    <property type="entry name" value="SPOR"/>
    <property type="match status" value="1"/>
</dbReference>
<accession>A0ABT3KEI9</accession>
<dbReference type="InterPro" id="IPR036680">
    <property type="entry name" value="SPOR-like_sf"/>
</dbReference>
<reference evidence="3" key="1">
    <citation type="submission" date="2022-11" db="EMBL/GenBank/DDBJ databases">
        <title>Marinomonas sp. nov., isolated from marine algae.</title>
        <authorList>
            <person name="Choi D.G."/>
            <person name="Kim J.M."/>
            <person name="Lee J.K."/>
            <person name="Baek J.H."/>
            <person name="Jeon C.O."/>
        </authorList>
    </citation>
    <scope>NUCLEOTIDE SEQUENCE</scope>
    <source>
        <strain evidence="3">KJ51-3</strain>
    </source>
</reference>
<evidence type="ECO:0000259" key="2">
    <source>
        <dbReference type="PROSITE" id="PS51724"/>
    </source>
</evidence>
<dbReference type="PROSITE" id="PS51724">
    <property type="entry name" value="SPOR"/>
    <property type="match status" value="1"/>
</dbReference>
<feature type="domain" description="SPOR" evidence="2">
    <location>
        <begin position="126"/>
        <end position="201"/>
    </location>
</feature>
<dbReference type="Gene3D" id="3.30.70.1070">
    <property type="entry name" value="Sporulation related repeat"/>
    <property type="match status" value="1"/>
</dbReference>
<proteinExistence type="predicted"/>
<name>A0ABT3KEI9_9GAMM</name>
<dbReference type="InterPro" id="IPR007730">
    <property type="entry name" value="SPOR-like_dom"/>
</dbReference>
<dbReference type="InterPro" id="IPR052521">
    <property type="entry name" value="Cell_div_SPOR-domain"/>
</dbReference>